<dbReference type="CDD" id="cd06445">
    <property type="entry name" value="ATase"/>
    <property type="match status" value="1"/>
</dbReference>
<organism evidence="8 9">
    <name type="scientific">Spiroplasma monobiae MQ-1</name>
    <dbReference type="NCBI Taxonomy" id="1336748"/>
    <lineage>
        <taxon>Bacteria</taxon>
        <taxon>Bacillati</taxon>
        <taxon>Mycoplasmatota</taxon>
        <taxon>Mollicutes</taxon>
        <taxon>Entomoplasmatales</taxon>
        <taxon>Spiroplasmataceae</taxon>
        <taxon>Spiroplasma</taxon>
    </lineage>
</organism>
<dbReference type="Proteomes" id="UP000234790">
    <property type="component" value="Chromosome"/>
</dbReference>
<dbReference type="GO" id="GO:0032259">
    <property type="term" value="P:methylation"/>
    <property type="evidence" value="ECO:0007669"/>
    <property type="project" value="UniProtKB-KW"/>
</dbReference>
<comment type="catalytic activity">
    <reaction evidence="1">
        <text>a 4-O-methyl-thymidine in DNA + L-cysteinyl-[protein] = a thymidine in DNA + S-methyl-L-cysteinyl-[protein]</text>
        <dbReference type="Rhea" id="RHEA:53428"/>
        <dbReference type="Rhea" id="RHEA-COMP:10131"/>
        <dbReference type="Rhea" id="RHEA-COMP:10132"/>
        <dbReference type="Rhea" id="RHEA-COMP:13555"/>
        <dbReference type="Rhea" id="RHEA-COMP:13556"/>
        <dbReference type="ChEBI" id="CHEBI:29950"/>
        <dbReference type="ChEBI" id="CHEBI:82612"/>
        <dbReference type="ChEBI" id="CHEBI:137386"/>
        <dbReference type="ChEBI" id="CHEBI:137387"/>
        <dbReference type="EC" id="2.1.1.63"/>
    </reaction>
</comment>
<dbReference type="GO" id="GO:0003908">
    <property type="term" value="F:methylated-DNA-[protein]-cysteine S-methyltransferase activity"/>
    <property type="evidence" value="ECO:0007669"/>
    <property type="project" value="UniProtKB-EC"/>
</dbReference>
<keyword evidence="5" id="KW-0234">DNA repair</keyword>
<dbReference type="GO" id="GO:0006281">
    <property type="term" value="P:DNA repair"/>
    <property type="evidence" value="ECO:0007669"/>
    <property type="project" value="UniProtKB-KW"/>
</dbReference>
<dbReference type="PANTHER" id="PTHR10815">
    <property type="entry name" value="METHYLATED-DNA--PROTEIN-CYSTEINE METHYLTRANSFERASE"/>
    <property type="match status" value="1"/>
</dbReference>
<reference evidence="8 9" key="1">
    <citation type="submission" date="2017-12" db="EMBL/GenBank/DDBJ databases">
        <title>Complete genome sequence of Spiroplasma monobiae MQ-1 (ATCC 33825).</title>
        <authorList>
            <person name="Tsai Y.-M."/>
            <person name="Lo W.-S."/>
            <person name="Wu P.-S."/>
            <person name="Cho S.-T."/>
            <person name="Kuo C.-H."/>
        </authorList>
    </citation>
    <scope>NUCLEOTIDE SEQUENCE [LARGE SCALE GENOMIC DNA]</scope>
    <source>
        <strain evidence="8 9">MQ-1</strain>
    </source>
</reference>
<gene>
    <name evidence="8" type="primary">adaB</name>
    <name evidence="8" type="ORF">SMONO_v1c04450</name>
</gene>
<name>A0A2K9LY84_SPISQ</name>
<dbReference type="PROSITE" id="PS00374">
    <property type="entry name" value="MGMT"/>
    <property type="match status" value="1"/>
</dbReference>
<proteinExistence type="predicted"/>
<dbReference type="InterPro" id="IPR014048">
    <property type="entry name" value="MethylDNA_cys_MeTrfase_DNA-bd"/>
</dbReference>
<keyword evidence="9" id="KW-1185">Reference proteome</keyword>
<evidence type="ECO:0000313" key="8">
    <source>
        <dbReference type="EMBL" id="AUM62694.1"/>
    </source>
</evidence>
<feature type="domain" description="Methylated-DNA-[protein]-cysteine S-methyltransferase DNA binding" evidence="7">
    <location>
        <begin position="90"/>
        <end position="163"/>
    </location>
</feature>
<evidence type="ECO:0000256" key="4">
    <source>
        <dbReference type="ARBA" id="ARBA00022763"/>
    </source>
</evidence>
<dbReference type="PANTHER" id="PTHR10815:SF13">
    <property type="entry name" value="METHYLATED-DNA--PROTEIN-CYSTEINE METHYLTRANSFERASE"/>
    <property type="match status" value="1"/>
</dbReference>
<evidence type="ECO:0000259" key="7">
    <source>
        <dbReference type="Pfam" id="PF01035"/>
    </source>
</evidence>
<dbReference type="KEGG" id="smoo:SMONO_v1c04450"/>
<dbReference type="EMBL" id="CP025543">
    <property type="protein sequence ID" value="AUM62694.1"/>
    <property type="molecule type" value="Genomic_DNA"/>
</dbReference>
<evidence type="ECO:0000256" key="6">
    <source>
        <dbReference type="ARBA" id="ARBA00049348"/>
    </source>
</evidence>
<sequence>MMEEKVIRVFKIVLFKDKVIKIGLIEDKLSYVGFEKDNIHDFYKSYKVRNVIGGKEFEKYINLLKKFELKEPINLDFKDLNLVNLTDKQIDILFELSKLNYGQYMSYSEFAKHINKASFTRFIATCMSKNPILLLIPCHRLISKNNEAKYRSGSELKKFLLQNNY</sequence>
<dbReference type="InterPro" id="IPR001497">
    <property type="entry name" value="MethylDNA_cys_MeTrfase_AS"/>
</dbReference>
<dbReference type="Gene3D" id="1.10.10.10">
    <property type="entry name" value="Winged helix-like DNA-binding domain superfamily/Winged helix DNA-binding domain"/>
    <property type="match status" value="1"/>
</dbReference>
<comment type="catalytic activity">
    <reaction evidence="6">
        <text>a 6-O-methyl-2'-deoxyguanosine in DNA + L-cysteinyl-[protein] = S-methyl-L-cysteinyl-[protein] + a 2'-deoxyguanosine in DNA</text>
        <dbReference type="Rhea" id="RHEA:24000"/>
        <dbReference type="Rhea" id="RHEA-COMP:10131"/>
        <dbReference type="Rhea" id="RHEA-COMP:10132"/>
        <dbReference type="Rhea" id="RHEA-COMP:11367"/>
        <dbReference type="Rhea" id="RHEA-COMP:11368"/>
        <dbReference type="ChEBI" id="CHEBI:29950"/>
        <dbReference type="ChEBI" id="CHEBI:82612"/>
        <dbReference type="ChEBI" id="CHEBI:85445"/>
        <dbReference type="ChEBI" id="CHEBI:85448"/>
        <dbReference type="EC" id="2.1.1.63"/>
    </reaction>
</comment>
<evidence type="ECO:0000256" key="2">
    <source>
        <dbReference type="ARBA" id="ARBA00022603"/>
    </source>
</evidence>
<evidence type="ECO:0000256" key="5">
    <source>
        <dbReference type="ARBA" id="ARBA00023204"/>
    </source>
</evidence>
<dbReference type="SUPFAM" id="SSF46767">
    <property type="entry name" value="Methylated DNA-protein cysteine methyltransferase, C-terminal domain"/>
    <property type="match status" value="1"/>
</dbReference>
<keyword evidence="4" id="KW-0227">DNA damage</keyword>
<evidence type="ECO:0000313" key="9">
    <source>
        <dbReference type="Proteomes" id="UP000234790"/>
    </source>
</evidence>
<dbReference type="AlphaFoldDB" id="A0A2K9LY84"/>
<dbReference type="NCBIfam" id="TIGR00589">
    <property type="entry name" value="ogt"/>
    <property type="match status" value="1"/>
</dbReference>
<dbReference type="InterPro" id="IPR036388">
    <property type="entry name" value="WH-like_DNA-bd_sf"/>
</dbReference>
<keyword evidence="2 8" id="KW-0489">Methyltransferase</keyword>
<dbReference type="Pfam" id="PF01035">
    <property type="entry name" value="DNA_binding_1"/>
    <property type="match status" value="1"/>
</dbReference>
<keyword evidence="3 8" id="KW-0808">Transferase</keyword>
<dbReference type="InterPro" id="IPR036217">
    <property type="entry name" value="MethylDNA_cys_MeTrfase_DNAb"/>
</dbReference>
<evidence type="ECO:0000256" key="3">
    <source>
        <dbReference type="ARBA" id="ARBA00022679"/>
    </source>
</evidence>
<accession>A0A2K9LY84</accession>
<evidence type="ECO:0000256" key="1">
    <source>
        <dbReference type="ARBA" id="ARBA00001286"/>
    </source>
</evidence>
<protein>
    <submittedName>
        <fullName evidence="8">Methylated-DNA-[protein]-cysteine S-methyltransferase</fullName>
    </submittedName>
</protein>